<evidence type="ECO:0000256" key="1">
    <source>
        <dbReference type="ARBA" id="ARBA00022723"/>
    </source>
</evidence>
<gene>
    <name evidence="4" type="ORF">HAQ05_12755</name>
</gene>
<dbReference type="PANTHER" id="PTHR45953:SF1">
    <property type="entry name" value="IDURONATE 2-SULFATASE"/>
    <property type="match status" value="1"/>
</dbReference>
<feature type="domain" description="Sulfatase N-terminal" evidence="3">
    <location>
        <begin position="5"/>
        <end position="169"/>
    </location>
</feature>
<comment type="caution">
    <text evidence="4">The sequence shown here is derived from an EMBL/GenBank/DDBJ whole genome shotgun (WGS) entry which is preliminary data.</text>
</comment>
<keyword evidence="5" id="KW-1185">Reference proteome</keyword>
<dbReference type="PANTHER" id="PTHR45953">
    <property type="entry name" value="IDURONATE 2-SULFATASE"/>
    <property type="match status" value="1"/>
</dbReference>
<keyword evidence="2" id="KW-0378">Hydrolase</keyword>
<keyword evidence="1" id="KW-0479">Metal-binding</keyword>
<reference evidence="4 5" key="1">
    <citation type="journal article" date="2020" name="Insects">
        <title>Bacteria Belonging to Pseudomonas typographi sp. nov. from the Bark Beetle Ips typographus Have Genomic Potential to Aid in the Host Ecology.</title>
        <authorList>
            <person name="Peral-Aranega E."/>
            <person name="Saati-Santamaria Z."/>
            <person name="Kolarik M."/>
            <person name="Rivas R."/>
            <person name="Garcia-Fraile P."/>
        </authorList>
    </citation>
    <scope>NUCLEOTIDE SEQUENCE [LARGE SCALE GENOMIC DNA]</scope>
    <source>
        <strain evidence="4 5">CA3A</strain>
    </source>
</reference>
<evidence type="ECO:0000313" key="5">
    <source>
        <dbReference type="Proteomes" id="UP000805841"/>
    </source>
</evidence>
<dbReference type="RefSeq" id="WP_190421097.1">
    <property type="nucleotide sequence ID" value="NZ_JAAOCA010000014.1"/>
</dbReference>
<dbReference type="Pfam" id="PF00884">
    <property type="entry name" value="Sulfatase"/>
    <property type="match status" value="1"/>
</dbReference>
<dbReference type="Gene3D" id="3.40.720.10">
    <property type="entry name" value="Alkaline Phosphatase, subunit A"/>
    <property type="match status" value="1"/>
</dbReference>
<evidence type="ECO:0000259" key="3">
    <source>
        <dbReference type="Pfam" id="PF00884"/>
    </source>
</evidence>
<name>A0ABR7Z245_9PSED</name>
<dbReference type="SUPFAM" id="SSF53649">
    <property type="entry name" value="Alkaline phosphatase-like"/>
    <property type="match status" value="1"/>
</dbReference>
<proteinExistence type="predicted"/>
<sequence length="317" mass="36293">MNPPWLRNPPSSPWILFVPLFFPHPPFEVEQPWFSMYQREAIALPNSASGPQPRFLSELIREHGWDNLSEAQWREIKAVYFGMISRLDSHVGRLMDANTSKNTITAFFADHGEYLGDYGAIEKWPSGVNECLVRIPLLISGPGLASGTKSNALIELIDVFPTLLELAGIDRARQHTHFGRSFVACLADPAREHRHEVFTEGGFTTEEVKRLHTAPYPYDLKSTLPRRVPTSAGKVVAIRNREWTYVWRLYEGAELYNRIDDPQELNNLFGQVQYASIESELRERLLRWLVETADVLPDQLGARRPDVELPRPGQWHP</sequence>
<evidence type="ECO:0000256" key="2">
    <source>
        <dbReference type="ARBA" id="ARBA00022801"/>
    </source>
</evidence>
<dbReference type="InterPro" id="IPR000917">
    <property type="entry name" value="Sulfatase_N"/>
</dbReference>
<organism evidence="4 5">
    <name type="scientific">Pseudomonas typographi</name>
    <dbReference type="NCBI Taxonomy" id="2715964"/>
    <lineage>
        <taxon>Bacteria</taxon>
        <taxon>Pseudomonadati</taxon>
        <taxon>Pseudomonadota</taxon>
        <taxon>Gammaproteobacteria</taxon>
        <taxon>Pseudomonadales</taxon>
        <taxon>Pseudomonadaceae</taxon>
        <taxon>Pseudomonas</taxon>
    </lineage>
</organism>
<accession>A0ABR7Z245</accession>
<dbReference type="Proteomes" id="UP000805841">
    <property type="component" value="Unassembled WGS sequence"/>
</dbReference>
<protein>
    <submittedName>
        <fullName evidence="4">Sulfatase-like hydrolase/transferase</fullName>
    </submittedName>
</protein>
<evidence type="ECO:0000313" key="4">
    <source>
        <dbReference type="EMBL" id="MBD1599570.1"/>
    </source>
</evidence>
<dbReference type="InterPro" id="IPR017850">
    <property type="entry name" value="Alkaline_phosphatase_core_sf"/>
</dbReference>
<dbReference type="EMBL" id="JAAOCA010000014">
    <property type="protein sequence ID" value="MBD1599570.1"/>
    <property type="molecule type" value="Genomic_DNA"/>
</dbReference>